<gene>
    <name evidence="2" type="primary">NCAS0B00550</name>
    <name evidence="2" type="ordered locus">NCAS_0B00550</name>
</gene>
<dbReference type="GeneID" id="96901703"/>
<evidence type="ECO:0000313" key="2">
    <source>
        <dbReference type="EMBL" id="CCC68139.1"/>
    </source>
</evidence>
<proteinExistence type="predicted"/>
<organism evidence="2 3">
    <name type="scientific">Naumovozyma castellii</name>
    <name type="common">Yeast</name>
    <name type="synonym">Saccharomyces castellii</name>
    <dbReference type="NCBI Taxonomy" id="27288"/>
    <lineage>
        <taxon>Eukaryota</taxon>
        <taxon>Fungi</taxon>
        <taxon>Dikarya</taxon>
        <taxon>Ascomycota</taxon>
        <taxon>Saccharomycotina</taxon>
        <taxon>Saccharomycetes</taxon>
        <taxon>Saccharomycetales</taxon>
        <taxon>Saccharomycetaceae</taxon>
        <taxon>Naumovozyma</taxon>
    </lineage>
</organism>
<feature type="domain" description="Tetrapyrrole biosynthesis uroporphyrinogen III synthase" evidence="1">
    <location>
        <begin position="38"/>
        <end position="273"/>
    </location>
</feature>
<dbReference type="KEGG" id="ncs:NCAS_0B00550"/>
<sequence length="282" mass="31918">MTNEPERSNNSKKLMSGSNKRIIFLKNKTINHDKYEIEFLSHGYDPVFIPLIEHTNIPNEALTLLKEKEYISSVNFIIITSQRTVECLNECILPVLDAEHKSLLLNKVIYTVGPATAEYLQQSGFKNIRGGKEAGNGNILADIIISDLQHSTEDFLLKNHGPILFFVGQIRKDIILKKLSKSDISIREVVVYDTKELQDNVIRFQECVKNSVTNYVVVFSPQGMNEIVDYLKDQPNSSKFRIASIGPTTKKYLEEKGLSNVIVSPKPDAVSLLNEIEMHPLK</sequence>
<dbReference type="HOGENOM" id="CLU_051874_0_1_1"/>
<dbReference type="FunCoup" id="G0VB16">
    <property type="interactions" value="140"/>
</dbReference>
<dbReference type="PANTHER" id="PTHR12390:SF0">
    <property type="entry name" value="UROPORPHYRINOGEN-III SYNTHASE"/>
    <property type="match status" value="1"/>
</dbReference>
<dbReference type="CDD" id="cd06578">
    <property type="entry name" value="HemD"/>
    <property type="match status" value="1"/>
</dbReference>
<accession>G0VB16</accession>
<dbReference type="GO" id="GO:0006780">
    <property type="term" value="P:uroporphyrinogen III biosynthetic process"/>
    <property type="evidence" value="ECO:0007669"/>
    <property type="project" value="InterPro"/>
</dbReference>
<dbReference type="SUPFAM" id="SSF69618">
    <property type="entry name" value="HemD-like"/>
    <property type="match status" value="1"/>
</dbReference>
<dbReference type="InterPro" id="IPR003754">
    <property type="entry name" value="4pyrrol_synth_uPrphyn_synth"/>
</dbReference>
<dbReference type="UniPathway" id="UPA00251">
    <property type="reaction ID" value="UER00320"/>
</dbReference>
<keyword evidence="3" id="KW-1185">Reference proteome</keyword>
<reference evidence="2 3" key="1">
    <citation type="journal article" date="2011" name="Proc. Natl. Acad. Sci. U.S.A.">
        <title>Evolutionary erosion of yeast sex chromosomes by mating-type switching accidents.</title>
        <authorList>
            <person name="Gordon J.L."/>
            <person name="Armisen D."/>
            <person name="Proux-Wera E."/>
            <person name="Oheigeartaigh S.S."/>
            <person name="Byrne K.P."/>
            <person name="Wolfe K.H."/>
        </authorList>
    </citation>
    <scope>NUCLEOTIDE SEQUENCE [LARGE SCALE GENOMIC DNA]</scope>
    <source>
        <strain evidence="3">ATCC 76901 / BCRC 22586 / CBS 4309 / NBRC 1992 / NRRL Y-12630</strain>
    </source>
</reference>
<name>G0VB16_NAUCA</name>
<dbReference type="STRING" id="1064592.G0VB16"/>
<dbReference type="eggNOG" id="KOG4132">
    <property type="taxonomic scope" value="Eukaryota"/>
</dbReference>
<dbReference type="EMBL" id="HE576753">
    <property type="protein sequence ID" value="CCC68139.1"/>
    <property type="molecule type" value="Genomic_DNA"/>
</dbReference>
<dbReference type="GO" id="GO:0005829">
    <property type="term" value="C:cytosol"/>
    <property type="evidence" value="ECO:0007669"/>
    <property type="project" value="TreeGrafter"/>
</dbReference>
<reference key="2">
    <citation type="submission" date="2011-08" db="EMBL/GenBank/DDBJ databases">
        <title>Genome sequence of Naumovozyma castellii.</title>
        <authorList>
            <person name="Gordon J.L."/>
            <person name="Armisen D."/>
            <person name="Proux-Wera E."/>
            <person name="OhEigeartaigh S.S."/>
            <person name="Byrne K.P."/>
            <person name="Wolfe K.H."/>
        </authorList>
    </citation>
    <scope>NUCLEOTIDE SEQUENCE</scope>
    <source>
        <strain>Type strain:CBS 4309</strain>
    </source>
</reference>
<dbReference type="InParanoid" id="G0VB16"/>
<dbReference type="OMA" id="IHGADTG"/>
<dbReference type="GO" id="GO:0006782">
    <property type="term" value="P:protoporphyrinogen IX biosynthetic process"/>
    <property type="evidence" value="ECO:0007669"/>
    <property type="project" value="UniProtKB-UniPathway"/>
</dbReference>
<dbReference type="OrthoDB" id="5595751at2759"/>
<dbReference type="RefSeq" id="XP_003674516.1">
    <property type="nucleotide sequence ID" value="XM_003674468.1"/>
</dbReference>
<dbReference type="InterPro" id="IPR036108">
    <property type="entry name" value="4pyrrol_syn_uPrphyn_synt_sf"/>
</dbReference>
<dbReference type="PANTHER" id="PTHR12390">
    <property type="entry name" value="UROPORPHYRINOGEN III SYNTHASE"/>
    <property type="match status" value="1"/>
</dbReference>
<dbReference type="Pfam" id="PF02602">
    <property type="entry name" value="HEM4"/>
    <property type="match status" value="1"/>
</dbReference>
<dbReference type="GO" id="GO:0004852">
    <property type="term" value="F:uroporphyrinogen-III synthase activity"/>
    <property type="evidence" value="ECO:0007669"/>
    <property type="project" value="EnsemblFungi"/>
</dbReference>
<protein>
    <recommendedName>
        <fullName evidence="1">Tetrapyrrole biosynthesis uroporphyrinogen III synthase domain-containing protein</fullName>
    </recommendedName>
</protein>
<evidence type="ECO:0000313" key="3">
    <source>
        <dbReference type="Proteomes" id="UP000001640"/>
    </source>
</evidence>
<dbReference type="Gene3D" id="3.40.50.10090">
    <property type="match status" value="2"/>
</dbReference>
<evidence type="ECO:0000259" key="1">
    <source>
        <dbReference type="Pfam" id="PF02602"/>
    </source>
</evidence>
<dbReference type="Proteomes" id="UP000001640">
    <property type="component" value="Chromosome 2"/>
</dbReference>
<dbReference type="AlphaFoldDB" id="G0VB16"/>
<dbReference type="InterPro" id="IPR039793">
    <property type="entry name" value="UROS/Hem4"/>
</dbReference>